<accession>A0A381UFJ2</accession>
<dbReference type="PROSITE" id="PS51257">
    <property type="entry name" value="PROKAR_LIPOPROTEIN"/>
    <property type="match status" value="1"/>
</dbReference>
<evidence type="ECO:0008006" key="2">
    <source>
        <dbReference type="Google" id="ProtNLM"/>
    </source>
</evidence>
<dbReference type="Gene3D" id="3.40.50.1110">
    <property type="entry name" value="SGNH hydrolase"/>
    <property type="match status" value="1"/>
</dbReference>
<protein>
    <recommendedName>
        <fullName evidence="2">SGNH hydrolase-type esterase domain-containing protein</fullName>
    </recommendedName>
</protein>
<reference evidence="1" key="1">
    <citation type="submission" date="2018-05" db="EMBL/GenBank/DDBJ databases">
        <authorList>
            <person name="Lanie J.A."/>
            <person name="Ng W.-L."/>
            <person name="Kazmierczak K.M."/>
            <person name="Andrzejewski T.M."/>
            <person name="Davidsen T.M."/>
            <person name="Wayne K.J."/>
            <person name="Tettelin H."/>
            <person name="Glass J.I."/>
            <person name="Rusch D."/>
            <person name="Podicherti R."/>
            <person name="Tsui H.-C.T."/>
            <person name="Winkler M.E."/>
        </authorList>
    </citation>
    <scope>NUCLEOTIDE SEQUENCE</scope>
</reference>
<dbReference type="InterPro" id="IPR036514">
    <property type="entry name" value="SGNH_hydro_sf"/>
</dbReference>
<evidence type="ECO:0000313" key="1">
    <source>
        <dbReference type="EMBL" id="SVA26501.1"/>
    </source>
</evidence>
<proteinExistence type="predicted"/>
<organism evidence="1">
    <name type="scientific">marine metagenome</name>
    <dbReference type="NCBI Taxonomy" id="408172"/>
    <lineage>
        <taxon>unclassified sequences</taxon>
        <taxon>metagenomes</taxon>
        <taxon>ecological metagenomes</taxon>
    </lineage>
</organism>
<name>A0A381UFJ2_9ZZZZ</name>
<gene>
    <name evidence="1" type="ORF">METZ01_LOCUS79355</name>
</gene>
<dbReference type="EMBL" id="UINC01006266">
    <property type="protein sequence ID" value="SVA26501.1"/>
    <property type="molecule type" value="Genomic_DNA"/>
</dbReference>
<sequence>MKLKYLFLSFVLIAFTGCDADLDSMEGMPVFLDIDSGDADFERYVAVGASVTAGYTDNALFQAGQMNSYPNIMASVMAHADGGVFTQPYTNDNVGGLLLFGNQIAGPRLFFNGAGPAPVSGTPTTEVSDIMAGPYSNLGVPGAQALHLLAPGFGSMAAMMVGQANPYYVRMASSDGASVIGDALMQAPTFVSVFSGGNDALGFAVSGGTSSLTDPAAFDFAFGTTMAMLASSGADGLVMNIPDVTALAFLNTVPYNSIPLDAGTAQMLNGGFAAYNGGLQVFAMMGMISAAEAAARTIVFAAGQNAVTIEDDDLTDLSFFGVPSYRMATANDKVVLTAATFLGTTVGGNPTLINGVSVPLANNWVLTASEVVEAQAAVNSFNATIQGVTSQYGWAFWDAYAVLNQVVGPGLPMDDFVLTGDLVMGGLFSLDGVHPTARGNAVIAKLMLEAIDAHYGSNLSDVHLDIGDYPTNYPDGL</sequence>
<dbReference type="AlphaFoldDB" id="A0A381UFJ2"/>
<dbReference type="SUPFAM" id="SSF52266">
    <property type="entry name" value="SGNH hydrolase"/>
    <property type="match status" value="1"/>
</dbReference>